<protein>
    <submittedName>
        <fullName evidence="1">Uncharacterized protein</fullName>
    </submittedName>
</protein>
<dbReference type="EMBL" id="MN740892">
    <property type="protein sequence ID" value="QHU16920.1"/>
    <property type="molecule type" value="Genomic_DNA"/>
</dbReference>
<proteinExistence type="predicted"/>
<accession>A0A6C0KJR7</accession>
<dbReference type="AlphaFoldDB" id="A0A6C0KJR7"/>
<reference evidence="1" key="1">
    <citation type="journal article" date="2020" name="Nature">
        <title>Giant virus diversity and host interactions through global metagenomics.</title>
        <authorList>
            <person name="Schulz F."/>
            <person name="Roux S."/>
            <person name="Paez-Espino D."/>
            <person name="Jungbluth S."/>
            <person name="Walsh D.A."/>
            <person name="Denef V.J."/>
            <person name="McMahon K.D."/>
            <person name="Konstantinidis K.T."/>
            <person name="Eloe-Fadrosh E.A."/>
            <person name="Kyrpides N.C."/>
            <person name="Woyke T."/>
        </authorList>
    </citation>
    <scope>NUCLEOTIDE SEQUENCE</scope>
    <source>
        <strain evidence="1">GVMAG-S-3300012000-53</strain>
    </source>
</reference>
<organism evidence="1">
    <name type="scientific">viral metagenome</name>
    <dbReference type="NCBI Taxonomy" id="1070528"/>
    <lineage>
        <taxon>unclassified sequences</taxon>
        <taxon>metagenomes</taxon>
        <taxon>organismal metagenomes</taxon>
    </lineage>
</organism>
<sequence>MDSKIAIINVGKYKFKITDNTLSLYDQIYCRNFKIGSDNISDCVNISISYSENHPVSASIPYITYDPNCSINTHLDRGQGSVIMIKTLLQFIHQQIPSIKEVNFEDKSNIECATEYEVQKNTKHRKKGTNVYPIPLYYFSIAFNGETWYEKHFNARQKDLNKHSRYRTKINTLLYSNEVKSNTSFIQFLEIAQPPIEIIDELQKYYHISNTFGNFFQSIPKIDRCRLVRDWISTFMSHHLIDVFGNTEWIISLPLPIVGGKRNTRKYYCPIGRITHNKTYKDFGINIENLSI</sequence>
<name>A0A6C0KJR7_9ZZZZ</name>
<evidence type="ECO:0000313" key="1">
    <source>
        <dbReference type="EMBL" id="QHU16920.1"/>
    </source>
</evidence>